<accession>A0ABQ5HW02</accession>
<evidence type="ECO:0000313" key="1">
    <source>
        <dbReference type="EMBL" id="GJT91604.1"/>
    </source>
</evidence>
<evidence type="ECO:0000313" key="2">
    <source>
        <dbReference type="Proteomes" id="UP001151760"/>
    </source>
</evidence>
<keyword evidence="2" id="KW-1185">Reference proteome</keyword>
<organism evidence="1 2">
    <name type="scientific">Tanacetum coccineum</name>
    <dbReference type="NCBI Taxonomy" id="301880"/>
    <lineage>
        <taxon>Eukaryota</taxon>
        <taxon>Viridiplantae</taxon>
        <taxon>Streptophyta</taxon>
        <taxon>Embryophyta</taxon>
        <taxon>Tracheophyta</taxon>
        <taxon>Spermatophyta</taxon>
        <taxon>Magnoliopsida</taxon>
        <taxon>eudicotyledons</taxon>
        <taxon>Gunneridae</taxon>
        <taxon>Pentapetalae</taxon>
        <taxon>asterids</taxon>
        <taxon>campanulids</taxon>
        <taxon>Asterales</taxon>
        <taxon>Asteraceae</taxon>
        <taxon>Asteroideae</taxon>
        <taxon>Anthemideae</taxon>
        <taxon>Anthemidinae</taxon>
        <taxon>Tanacetum</taxon>
    </lineage>
</organism>
<gene>
    <name evidence="1" type="ORF">Tco_1080449</name>
</gene>
<reference evidence="1" key="2">
    <citation type="submission" date="2022-01" db="EMBL/GenBank/DDBJ databases">
        <authorList>
            <person name="Yamashiro T."/>
            <person name="Shiraishi A."/>
            <person name="Satake H."/>
            <person name="Nakayama K."/>
        </authorList>
    </citation>
    <scope>NUCLEOTIDE SEQUENCE</scope>
</reference>
<proteinExistence type="predicted"/>
<name>A0ABQ5HW02_9ASTR</name>
<reference evidence="1" key="1">
    <citation type="journal article" date="2022" name="Int. J. Mol. Sci.">
        <title>Draft Genome of Tanacetum Coccineum: Genomic Comparison of Closely Related Tanacetum-Family Plants.</title>
        <authorList>
            <person name="Yamashiro T."/>
            <person name="Shiraishi A."/>
            <person name="Nakayama K."/>
            <person name="Satake H."/>
        </authorList>
    </citation>
    <scope>NUCLEOTIDE SEQUENCE</scope>
</reference>
<comment type="caution">
    <text evidence="1">The sequence shown here is derived from an EMBL/GenBank/DDBJ whole genome shotgun (WGS) entry which is preliminary data.</text>
</comment>
<sequence length="310" mass="35113">MFSVSTNPMKNLIGLRLQVPIEGLRAAFVNGLKHNLISINQLCDANYKVLFTKTKGTTFNQNDEVALISPRRKDVYVIDISRVRNSETASAYECLYVNFLPEMEPKKLIEALKEEGWIIVRQEELNQFEKNKKIRISERVSSVFERGTEKQESSRHRGTWMQPMLNNPKVINMELIIMDEQCLVQDETCTASLVLFKKEVKSLLNGVSAYQLLATRERYAFKINIDDCQLKKELPLWTVLKISDDHEIINALILLITPSKDQTSDVVVKDTNVPQLVLCSCSVVAASLQCFGFQLFLLTGCLAASGSDCL</sequence>
<dbReference type="EMBL" id="BQNB010020033">
    <property type="protein sequence ID" value="GJT91604.1"/>
    <property type="molecule type" value="Genomic_DNA"/>
</dbReference>
<dbReference type="Proteomes" id="UP001151760">
    <property type="component" value="Unassembled WGS sequence"/>
</dbReference>
<protein>
    <submittedName>
        <fullName evidence="1">Uncharacterized protein</fullName>
    </submittedName>
</protein>